<protein>
    <submittedName>
        <fullName evidence="2">Uncharacterized protein</fullName>
    </submittedName>
</protein>
<evidence type="ECO:0000256" key="1">
    <source>
        <dbReference type="SAM" id="Phobius"/>
    </source>
</evidence>
<proteinExistence type="predicted"/>
<reference evidence="2" key="1">
    <citation type="submission" date="2013-01" db="EMBL/GenBank/DDBJ databases">
        <title>Genome assembly of Mariniradius saccharolyticus AK6.</title>
        <authorList>
            <person name="Vaidya B."/>
            <person name="Khatri I."/>
            <person name="Tanuku N.R.S."/>
            <person name="Subramanian S."/>
            <person name="Pinnaka A."/>
        </authorList>
    </citation>
    <scope>NUCLEOTIDE SEQUENCE [LARGE SCALE GENOMIC DNA]</scope>
    <source>
        <strain evidence="2">AK6</strain>
    </source>
</reference>
<dbReference type="STRING" id="1239962.C943_04496"/>
<evidence type="ECO:0000313" key="2">
    <source>
        <dbReference type="EMBL" id="EMS33617.1"/>
    </source>
</evidence>
<organism evidence="2 3">
    <name type="scientific">Mariniradius saccharolyticus AK6</name>
    <dbReference type="NCBI Taxonomy" id="1239962"/>
    <lineage>
        <taxon>Bacteria</taxon>
        <taxon>Pseudomonadati</taxon>
        <taxon>Bacteroidota</taxon>
        <taxon>Cytophagia</taxon>
        <taxon>Cytophagales</taxon>
        <taxon>Cyclobacteriaceae</taxon>
        <taxon>Mariniradius</taxon>
    </lineage>
</organism>
<name>M7XYQ0_9BACT</name>
<keyword evidence="1" id="KW-0812">Transmembrane</keyword>
<keyword evidence="3" id="KW-1185">Reference proteome</keyword>
<gene>
    <name evidence="2" type="ORF">C943_04496</name>
</gene>
<keyword evidence="1" id="KW-1133">Transmembrane helix</keyword>
<dbReference type="Proteomes" id="UP000010953">
    <property type="component" value="Unassembled WGS sequence"/>
</dbReference>
<sequence>MEGYARDASAYISKMIISILILTVYCIHEFSFENSRPKKWQIE</sequence>
<dbReference type="EMBL" id="AMZY02000009">
    <property type="protein sequence ID" value="EMS33617.1"/>
    <property type="molecule type" value="Genomic_DNA"/>
</dbReference>
<feature type="transmembrane region" description="Helical" evidence="1">
    <location>
        <begin position="12"/>
        <end position="32"/>
    </location>
</feature>
<dbReference type="AlphaFoldDB" id="M7XYQ0"/>
<dbReference type="InParanoid" id="M7XYQ0"/>
<comment type="caution">
    <text evidence="2">The sequence shown here is derived from an EMBL/GenBank/DDBJ whole genome shotgun (WGS) entry which is preliminary data.</text>
</comment>
<accession>M7XYQ0</accession>
<evidence type="ECO:0000313" key="3">
    <source>
        <dbReference type="Proteomes" id="UP000010953"/>
    </source>
</evidence>
<keyword evidence="1" id="KW-0472">Membrane</keyword>